<comment type="catalytic activity">
    <reaction evidence="19">
        <text>L-alanyl-L-lysine(out) = L-alanyl-L-lysine(in)</text>
        <dbReference type="Rhea" id="RHEA:79415"/>
        <dbReference type="ChEBI" id="CHEBI:192470"/>
    </reaction>
</comment>
<keyword evidence="7" id="KW-0458">Lysosome</keyword>
<feature type="transmembrane region" description="Helical" evidence="26">
    <location>
        <begin position="52"/>
        <end position="73"/>
    </location>
</feature>
<feature type="transmembrane region" description="Helical" evidence="26">
    <location>
        <begin position="228"/>
        <end position="246"/>
    </location>
</feature>
<evidence type="ECO:0000256" key="26">
    <source>
        <dbReference type="SAM" id="Phobius"/>
    </source>
</evidence>
<comment type="subcellular location">
    <subcellularLocation>
        <location evidence="1">Lysosome membrane</location>
        <topology evidence="1">Multi-pass membrane protein</topology>
    </subcellularLocation>
</comment>
<evidence type="ECO:0000256" key="18">
    <source>
        <dbReference type="ARBA" id="ARBA00044912"/>
    </source>
</evidence>
<feature type="transmembrane region" description="Helical" evidence="26">
    <location>
        <begin position="12"/>
        <end position="32"/>
    </location>
</feature>
<feature type="transmembrane region" description="Helical" evidence="26">
    <location>
        <begin position="417"/>
        <end position="442"/>
    </location>
</feature>
<feature type="transmembrane region" description="Helical" evidence="26">
    <location>
        <begin position="183"/>
        <end position="203"/>
    </location>
</feature>
<comment type="catalytic activity">
    <reaction evidence="9">
        <text>L-histidyl-glycine(out) = L-histidyl-glycine(in)</text>
        <dbReference type="Rhea" id="RHEA:79395"/>
        <dbReference type="ChEBI" id="CHEBI:229957"/>
    </reaction>
</comment>
<reference evidence="27 28" key="1">
    <citation type="submission" date="2018-12" db="EMBL/GenBank/DDBJ databases">
        <title>Venturia inaequalis Genome Resource.</title>
        <authorList>
            <person name="Lichtner F.J."/>
        </authorList>
    </citation>
    <scope>NUCLEOTIDE SEQUENCE [LARGE SCALE GENOMIC DNA]</scope>
    <source>
        <strain evidence="27 28">120213</strain>
    </source>
</reference>
<comment type="catalytic activity">
    <reaction evidence="8">
        <text>L-lysyl-L-alanine(out) = L-lysyl-L-alanine(in)</text>
        <dbReference type="Rhea" id="RHEA:79399"/>
        <dbReference type="ChEBI" id="CHEBI:229954"/>
    </reaction>
</comment>
<comment type="catalytic activity">
    <reaction evidence="16">
        <text>L-lysyl-L-lysine(out) = L-lysyl-L-lysine(in)</text>
        <dbReference type="Rhea" id="RHEA:79403"/>
        <dbReference type="ChEBI" id="CHEBI:229956"/>
    </reaction>
</comment>
<keyword evidence="5 26" id="KW-1133">Transmembrane helix</keyword>
<evidence type="ECO:0000256" key="3">
    <source>
        <dbReference type="ARBA" id="ARBA00022448"/>
    </source>
</evidence>
<dbReference type="AlphaFoldDB" id="A0A8H3V8J3"/>
<evidence type="ECO:0000313" key="27">
    <source>
        <dbReference type="EMBL" id="KAE9984020.1"/>
    </source>
</evidence>
<evidence type="ECO:0000256" key="14">
    <source>
        <dbReference type="ARBA" id="ARBA00044898"/>
    </source>
</evidence>
<keyword evidence="4 26" id="KW-0812">Transmembrane</keyword>
<comment type="catalytic activity">
    <reaction evidence="11">
        <text>L-alpha-aminoacyl-L-histidine(out) = L-alpha-aminoacyl-L-histidine(in)</text>
        <dbReference type="Rhea" id="RHEA:79375"/>
        <dbReference type="ChEBI" id="CHEBI:229967"/>
    </reaction>
</comment>
<sequence length="485" mass="52283">MARLSALDVARLTTVCVMMSGVYYVYGIPAALSESLRERLGISKSRHAYLVSAMYSAFTFPNTVLPFFSGFLIQRFGEKYVLATTIACIVTGQICFALGVQLKLVWLIILGRAVFGLGGEVIGVVANNLVTRWFSQVNSFIFPSSEKRLPLMLAILLGASRMGSVADSIITPALVARDGVAPTTWMVTLIPMSCTLLCSLLLARDLKSQRKGSAKSVDFTALWRLPRLYWHLIFLCIVGYGGINTFTNSAQRFIAERFFNNDQPKAGKRLSITYILAAVLVPPFGRLLEVPGFTSPLALVISNAMMVSAHLAFYLHIAGVLLPLIFLGTAYALYGTAFWTGLARSILIVSSVTQTQDGGDGGYSRLGNTEQEGPSETEGPITRTDSGSEIATFNSATSLHDGEDDGHVDGEEDDVGLIAVGYGTATSVLNISTTLVPILLAGVENVAGYSGLEIVFILLAGCGCIASITLVRSYSRYDSKIERRE</sequence>
<evidence type="ECO:0000256" key="7">
    <source>
        <dbReference type="ARBA" id="ARBA00023228"/>
    </source>
</evidence>
<feature type="transmembrane region" description="Helical" evidence="26">
    <location>
        <begin position="106"/>
        <end position="130"/>
    </location>
</feature>
<feature type="region of interest" description="Disordered" evidence="25">
    <location>
        <begin position="355"/>
        <end position="387"/>
    </location>
</feature>
<dbReference type="Proteomes" id="UP000447873">
    <property type="component" value="Unassembled WGS sequence"/>
</dbReference>
<accession>A0A8H3V8J3</accession>
<feature type="transmembrane region" description="Helical" evidence="26">
    <location>
        <begin position="454"/>
        <end position="474"/>
    </location>
</feature>
<evidence type="ECO:0000256" key="8">
    <source>
        <dbReference type="ARBA" id="ARBA00044876"/>
    </source>
</evidence>
<dbReference type="InterPro" id="IPR036259">
    <property type="entry name" value="MFS_trans_sf"/>
</dbReference>
<feature type="transmembrane region" description="Helical" evidence="26">
    <location>
        <begin position="80"/>
        <end position="100"/>
    </location>
</feature>
<evidence type="ECO:0000256" key="4">
    <source>
        <dbReference type="ARBA" id="ARBA00022692"/>
    </source>
</evidence>
<evidence type="ECO:0000256" key="10">
    <source>
        <dbReference type="ARBA" id="ARBA00044881"/>
    </source>
</evidence>
<comment type="catalytic activity">
    <reaction evidence="12">
        <text>L-lysyl-L-alpha-amino acid(out) = L-lysyl-L-alpha-amino acid(in)</text>
        <dbReference type="Rhea" id="RHEA:79387"/>
        <dbReference type="ChEBI" id="CHEBI:229965"/>
    </reaction>
</comment>
<evidence type="ECO:0000313" key="28">
    <source>
        <dbReference type="Proteomes" id="UP000447873"/>
    </source>
</evidence>
<evidence type="ECO:0000256" key="20">
    <source>
        <dbReference type="ARBA" id="ARBA00044924"/>
    </source>
</evidence>
<dbReference type="SUPFAM" id="SSF103473">
    <property type="entry name" value="MFS general substrate transporter"/>
    <property type="match status" value="1"/>
</dbReference>
<evidence type="ECO:0000256" key="2">
    <source>
        <dbReference type="ARBA" id="ARBA00008335"/>
    </source>
</evidence>
<comment type="caution">
    <text evidence="27">The sequence shown here is derived from an EMBL/GenBank/DDBJ whole genome shotgun (WGS) entry which is preliminary data.</text>
</comment>
<evidence type="ECO:0000256" key="17">
    <source>
        <dbReference type="ARBA" id="ARBA00044903"/>
    </source>
</evidence>
<dbReference type="GO" id="GO:0022857">
    <property type="term" value="F:transmembrane transporter activity"/>
    <property type="evidence" value="ECO:0007669"/>
    <property type="project" value="InterPro"/>
</dbReference>
<comment type="function">
    <text evidence="23">Lysosomal dipeptide uniporter that selectively exports lysine, arginine or histidine-containing dipeptides with a net positive charge from the lysosome lumen into the cytosol. Could play a role in a specific type of protein O-glycosylation indirectly regulating macrophages migration and tissue invasion. Also essential for liver homeostasis.</text>
</comment>
<evidence type="ECO:0000256" key="23">
    <source>
        <dbReference type="ARBA" id="ARBA00045709"/>
    </source>
</evidence>
<evidence type="ECO:0000256" key="9">
    <source>
        <dbReference type="ARBA" id="ARBA00044878"/>
    </source>
</evidence>
<comment type="catalytic activity">
    <reaction evidence="14">
        <text>L-aspartyl-L-lysine(out) = L-aspartyl-L-lysine(in)</text>
        <dbReference type="Rhea" id="RHEA:79411"/>
        <dbReference type="ChEBI" id="CHEBI:229953"/>
    </reaction>
</comment>
<evidence type="ECO:0000256" key="21">
    <source>
        <dbReference type="ARBA" id="ARBA00044985"/>
    </source>
</evidence>
<evidence type="ECO:0000256" key="24">
    <source>
        <dbReference type="ARBA" id="ARBA00046376"/>
    </source>
</evidence>
<comment type="catalytic activity">
    <reaction evidence="20">
        <text>L-lysyl-glycine(out) = L-lysyl-glycine(in)</text>
        <dbReference type="Rhea" id="RHEA:79407"/>
        <dbReference type="ChEBI" id="CHEBI:191202"/>
    </reaction>
</comment>
<name>A0A8H3V8J3_VENIN</name>
<evidence type="ECO:0000256" key="13">
    <source>
        <dbReference type="ARBA" id="ARBA00044893"/>
    </source>
</evidence>
<evidence type="ECO:0000256" key="19">
    <source>
        <dbReference type="ARBA" id="ARBA00044919"/>
    </source>
</evidence>
<dbReference type="InterPro" id="IPR011701">
    <property type="entry name" value="MFS"/>
</dbReference>
<comment type="catalytic activity">
    <reaction evidence="18">
        <text>L-histidyl-L-alpha-amino acid(out) = L-histidyl-L-alpha-amino acid(in)</text>
        <dbReference type="Rhea" id="RHEA:79379"/>
        <dbReference type="ChEBI" id="CHEBI:229964"/>
    </reaction>
</comment>
<dbReference type="PANTHER" id="PTHR23512">
    <property type="entry name" value="MAJOR FACILITATOR SUPERFAMILY DOMAIN-CONTAINING PROTEIN 1"/>
    <property type="match status" value="1"/>
</dbReference>
<comment type="catalytic activity">
    <reaction evidence="10">
        <text>L-alpha-aminoacyl-L-arginine(out) = L-alpha-aminoacyl-L-arginine(in)</text>
        <dbReference type="Rhea" id="RHEA:79367"/>
        <dbReference type="ChEBI" id="CHEBI:229968"/>
    </reaction>
</comment>
<dbReference type="PANTHER" id="PTHR23512:SF3">
    <property type="entry name" value="MAJOR FACILITATOR SUPERFAMILY DOMAIN-CONTAINING PROTEIN 1"/>
    <property type="match status" value="1"/>
</dbReference>
<keyword evidence="6 26" id="KW-0472">Membrane</keyword>
<evidence type="ECO:0000256" key="22">
    <source>
        <dbReference type="ARBA" id="ARBA00045018"/>
    </source>
</evidence>
<dbReference type="EMBL" id="WNWS01000055">
    <property type="protein sequence ID" value="KAE9984020.1"/>
    <property type="molecule type" value="Genomic_DNA"/>
</dbReference>
<comment type="catalytic activity">
    <reaction evidence="13">
        <text>L-alpha-aminoacyl-L-lysine(out) = L-alpha-aminoacyl-L-lysine(in)</text>
        <dbReference type="Rhea" id="RHEA:79383"/>
        <dbReference type="ChEBI" id="CHEBI:229966"/>
    </reaction>
</comment>
<evidence type="ECO:0000256" key="6">
    <source>
        <dbReference type="ARBA" id="ARBA00023136"/>
    </source>
</evidence>
<evidence type="ECO:0000256" key="11">
    <source>
        <dbReference type="ARBA" id="ARBA00044884"/>
    </source>
</evidence>
<comment type="catalytic activity">
    <reaction evidence="17">
        <text>L-arginyl-glycine(out) = L-arginyl-glycine(in)</text>
        <dbReference type="Rhea" id="RHEA:79391"/>
        <dbReference type="ChEBI" id="CHEBI:229955"/>
    </reaction>
</comment>
<gene>
    <name evidence="27" type="ORF">EG328_009278</name>
</gene>
<evidence type="ECO:0000256" key="25">
    <source>
        <dbReference type="SAM" id="MobiDB-lite"/>
    </source>
</evidence>
<comment type="catalytic activity">
    <reaction evidence="15">
        <text>L-arginyl-L-alpha-amino acid(out) = L-arginyl-L-alpha-amino acid(in)</text>
        <dbReference type="Rhea" id="RHEA:79371"/>
        <dbReference type="ChEBI" id="CHEBI:84315"/>
    </reaction>
</comment>
<proteinExistence type="inferred from homology"/>
<dbReference type="Gene3D" id="1.20.1250.20">
    <property type="entry name" value="MFS general substrate transporter like domains"/>
    <property type="match status" value="1"/>
</dbReference>
<evidence type="ECO:0000256" key="5">
    <source>
        <dbReference type="ARBA" id="ARBA00022989"/>
    </source>
</evidence>
<organism evidence="27 28">
    <name type="scientific">Venturia inaequalis</name>
    <name type="common">Apple scab fungus</name>
    <dbReference type="NCBI Taxonomy" id="5025"/>
    <lineage>
        <taxon>Eukaryota</taxon>
        <taxon>Fungi</taxon>
        <taxon>Dikarya</taxon>
        <taxon>Ascomycota</taxon>
        <taxon>Pezizomycotina</taxon>
        <taxon>Dothideomycetes</taxon>
        <taxon>Pleosporomycetidae</taxon>
        <taxon>Venturiales</taxon>
        <taxon>Venturiaceae</taxon>
        <taxon>Venturia</taxon>
    </lineage>
</organism>
<protein>
    <recommendedName>
        <fullName evidence="21">Lysosomal dipeptide transporter MFSD1</fullName>
    </recommendedName>
    <alternativeName>
        <fullName evidence="22">Major facilitator superfamily domain-containing protein 1</fullName>
    </alternativeName>
</protein>
<comment type="similarity">
    <text evidence="2">Belongs to the major facilitator superfamily.</text>
</comment>
<evidence type="ECO:0000256" key="12">
    <source>
        <dbReference type="ARBA" id="ARBA00044891"/>
    </source>
</evidence>
<feature type="transmembrane region" description="Helical" evidence="26">
    <location>
        <begin position="321"/>
        <end position="342"/>
    </location>
</feature>
<evidence type="ECO:0000256" key="16">
    <source>
        <dbReference type="ARBA" id="ARBA00044900"/>
    </source>
</evidence>
<feature type="transmembrane region" description="Helical" evidence="26">
    <location>
        <begin position="151"/>
        <end position="171"/>
    </location>
</feature>
<dbReference type="Pfam" id="PF07690">
    <property type="entry name" value="MFS_1"/>
    <property type="match status" value="1"/>
</dbReference>
<keyword evidence="3" id="KW-0813">Transport</keyword>
<evidence type="ECO:0000256" key="15">
    <source>
        <dbReference type="ARBA" id="ARBA00044899"/>
    </source>
</evidence>
<comment type="subunit">
    <text evidence="24">Homodimer. Interacts with lysosomal protein GLMP (via lumenal domain); the interaction starts while both proteins are still in the endoplasmic reticulum and is required for stabilization of MFSD1 in lysosomes but has no direct effect on its targeting to lysosomes or transporter activity.</text>
</comment>
<evidence type="ECO:0000256" key="1">
    <source>
        <dbReference type="ARBA" id="ARBA00004155"/>
    </source>
</evidence>
<dbReference type="InterPro" id="IPR052187">
    <property type="entry name" value="MFSD1"/>
</dbReference>